<organism evidence="6 7">
    <name type="scientific">Thioalkalivibrio versutus</name>
    <dbReference type="NCBI Taxonomy" id="106634"/>
    <lineage>
        <taxon>Bacteria</taxon>
        <taxon>Pseudomonadati</taxon>
        <taxon>Pseudomonadota</taxon>
        <taxon>Gammaproteobacteria</taxon>
        <taxon>Chromatiales</taxon>
        <taxon>Ectothiorhodospiraceae</taxon>
        <taxon>Thioalkalivibrio</taxon>
    </lineage>
</organism>
<evidence type="ECO:0000259" key="5">
    <source>
        <dbReference type="Pfam" id="PF05726"/>
    </source>
</evidence>
<dbReference type="SUPFAM" id="SSF51182">
    <property type="entry name" value="RmlC-like cupins"/>
    <property type="match status" value="1"/>
</dbReference>
<dbReference type="Gene3D" id="2.60.120.10">
    <property type="entry name" value="Jelly Rolls"/>
    <property type="match status" value="2"/>
</dbReference>
<accession>A0A0G3G6R3</accession>
<evidence type="ECO:0000313" key="6">
    <source>
        <dbReference type="EMBL" id="AKJ95147.1"/>
    </source>
</evidence>
<dbReference type="CDD" id="cd02909">
    <property type="entry name" value="cupin_pirin_N"/>
    <property type="match status" value="1"/>
</dbReference>
<feature type="binding site" evidence="2">
    <location>
        <position position="103"/>
    </location>
    <ligand>
        <name>Fe cation</name>
        <dbReference type="ChEBI" id="CHEBI:24875"/>
    </ligand>
</feature>
<comment type="similarity">
    <text evidence="1 3">Belongs to the pirin family.</text>
</comment>
<dbReference type="AlphaFoldDB" id="A0A0G3G6R3"/>
<dbReference type="PIRSF" id="PIRSF006232">
    <property type="entry name" value="Pirin"/>
    <property type="match status" value="1"/>
</dbReference>
<feature type="domain" description="Pirin C-terminal" evidence="5">
    <location>
        <begin position="180"/>
        <end position="274"/>
    </location>
</feature>
<gene>
    <name evidence="6" type="ORF">TVD_07125</name>
</gene>
<keyword evidence="7" id="KW-1185">Reference proteome</keyword>
<dbReference type="Pfam" id="PF02678">
    <property type="entry name" value="Pirin"/>
    <property type="match status" value="1"/>
</dbReference>
<protein>
    <submittedName>
        <fullName evidence="6">Nuclease PIN</fullName>
    </submittedName>
</protein>
<feature type="binding site" evidence="2">
    <location>
        <position position="57"/>
    </location>
    <ligand>
        <name>Fe cation</name>
        <dbReference type="ChEBI" id="CHEBI:24875"/>
    </ligand>
</feature>
<reference evidence="6 7" key="1">
    <citation type="submission" date="2015-04" db="EMBL/GenBank/DDBJ databases">
        <title>Complete Sequence for the Genome of the Thioalkalivibrio versutus D301.</title>
        <authorList>
            <person name="Mu T."/>
            <person name="Zhou J."/>
            <person name="Xu X."/>
        </authorList>
    </citation>
    <scope>NUCLEOTIDE SEQUENCE [LARGE SCALE GENOMIC DNA]</scope>
    <source>
        <strain evidence="6 7">D301</strain>
    </source>
</reference>
<dbReference type="InterPro" id="IPR003829">
    <property type="entry name" value="Pirin_N_dom"/>
</dbReference>
<evidence type="ECO:0000313" key="7">
    <source>
        <dbReference type="Proteomes" id="UP000064201"/>
    </source>
</evidence>
<keyword evidence="2" id="KW-0408">Iron</keyword>
<dbReference type="PANTHER" id="PTHR13903">
    <property type="entry name" value="PIRIN-RELATED"/>
    <property type="match status" value="1"/>
</dbReference>
<comment type="cofactor">
    <cofactor evidence="2">
        <name>Fe cation</name>
        <dbReference type="ChEBI" id="CHEBI:24875"/>
    </cofactor>
    <text evidence="2">Binds 1 Fe cation per subunit.</text>
</comment>
<keyword evidence="2" id="KW-0479">Metal-binding</keyword>
<dbReference type="Proteomes" id="UP000064201">
    <property type="component" value="Chromosome"/>
</dbReference>
<dbReference type="PANTHER" id="PTHR13903:SF8">
    <property type="entry name" value="PIRIN"/>
    <property type="match status" value="1"/>
</dbReference>
<evidence type="ECO:0000259" key="4">
    <source>
        <dbReference type="Pfam" id="PF02678"/>
    </source>
</evidence>
<dbReference type="GO" id="GO:0046872">
    <property type="term" value="F:metal ion binding"/>
    <property type="evidence" value="ECO:0007669"/>
    <property type="project" value="UniProtKB-KW"/>
</dbReference>
<dbReference type="InterPro" id="IPR012093">
    <property type="entry name" value="Pirin"/>
</dbReference>
<evidence type="ECO:0000256" key="3">
    <source>
        <dbReference type="RuleBase" id="RU003457"/>
    </source>
</evidence>
<dbReference type="EMBL" id="CP011367">
    <property type="protein sequence ID" value="AKJ95147.1"/>
    <property type="molecule type" value="Genomic_DNA"/>
</dbReference>
<dbReference type="STRING" id="106634.TVD_07125"/>
<dbReference type="InterPro" id="IPR008778">
    <property type="entry name" value="Pirin_C_dom"/>
</dbReference>
<dbReference type="PATRIC" id="fig|106634.4.peg.1456"/>
<dbReference type="Pfam" id="PF05726">
    <property type="entry name" value="Pirin_C"/>
    <property type="match status" value="1"/>
</dbReference>
<feature type="domain" description="Pirin N-terminal" evidence="4">
    <location>
        <begin position="32"/>
        <end position="119"/>
    </location>
</feature>
<name>A0A0G3G6R3_9GAMM</name>
<feature type="binding site" evidence="2">
    <location>
        <position position="101"/>
    </location>
    <ligand>
        <name>Fe cation</name>
        <dbReference type="ChEBI" id="CHEBI:24875"/>
    </ligand>
</feature>
<dbReference type="InterPro" id="IPR011051">
    <property type="entry name" value="RmlC_Cupin_sf"/>
</dbReference>
<evidence type="ECO:0000256" key="1">
    <source>
        <dbReference type="ARBA" id="ARBA00008416"/>
    </source>
</evidence>
<dbReference type="InterPro" id="IPR014710">
    <property type="entry name" value="RmlC-like_jellyroll"/>
</dbReference>
<proteinExistence type="inferred from homology"/>
<dbReference type="RefSeq" id="WP_047251209.1">
    <property type="nucleotide sequence ID" value="NZ_CP011367.1"/>
</dbReference>
<dbReference type="KEGG" id="tvr:TVD_07125"/>
<dbReference type="OrthoDB" id="9780903at2"/>
<sequence length="282" mass="30709">MNPTPPDSVKTSHPTQDGAGVKIRRIHDFRGGLDPFLMLDELKASAREDYIGGFPSHPHRGFETLTYLVHGGLIHEDSMGNQGRVEAGEAQWMSAGRGVIHSEMPLLDADGLHGFQLWVNLPAARKMDPPRYRDVRADAMRHLPEDDDSLRFKAIAGSWQTSAGDTEGALPQIGEGAAMADLTLPAGYRLSLAVQLEDRVLAYVFDGELTGLGTGQLGVWHGHTQVHLIAQQDARVLLFKGRPLGEPIAHYGPFVMNTSDEIEQAISDYQSGQLAAEPASMD</sequence>
<feature type="binding site" evidence="2">
    <location>
        <position position="59"/>
    </location>
    <ligand>
        <name>Fe cation</name>
        <dbReference type="ChEBI" id="CHEBI:24875"/>
    </ligand>
</feature>
<evidence type="ECO:0000256" key="2">
    <source>
        <dbReference type="PIRSR" id="PIRSR006232-1"/>
    </source>
</evidence>